<dbReference type="EMBL" id="QTSX02006417">
    <property type="protein sequence ID" value="KAJ9054982.1"/>
    <property type="molecule type" value="Genomic_DNA"/>
</dbReference>
<gene>
    <name evidence="1" type="ORF">DSO57_1008867</name>
</gene>
<protein>
    <submittedName>
        <fullName evidence="1">Uncharacterized protein</fullName>
    </submittedName>
</protein>
<organism evidence="1 2">
    <name type="scientific">Entomophthora muscae</name>
    <dbReference type="NCBI Taxonomy" id="34485"/>
    <lineage>
        <taxon>Eukaryota</taxon>
        <taxon>Fungi</taxon>
        <taxon>Fungi incertae sedis</taxon>
        <taxon>Zoopagomycota</taxon>
        <taxon>Entomophthoromycotina</taxon>
        <taxon>Entomophthoromycetes</taxon>
        <taxon>Entomophthorales</taxon>
        <taxon>Entomophthoraceae</taxon>
        <taxon>Entomophthora</taxon>
    </lineage>
</organism>
<name>A0ACC2RY15_9FUNG</name>
<keyword evidence="2" id="KW-1185">Reference proteome</keyword>
<sequence length="92" mass="10269">MKGTPSTPPLPNVPHAHDFSKLVFVYIIVLGLVYQVLPHTESWRPLATAVNYKVRIVPIVYMAFQAQPASPVRVQPESGMSCDRRGYTSDMV</sequence>
<reference evidence="1" key="1">
    <citation type="submission" date="2022-04" db="EMBL/GenBank/DDBJ databases">
        <title>Genome of the entomopathogenic fungus Entomophthora muscae.</title>
        <authorList>
            <person name="Elya C."/>
            <person name="Lovett B.R."/>
            <person name="Lee E."/>
            <person name="Macias A.M."/>
            <person name="Hajek A.E."/>
            <person name="De Bivort B.L."/>
            <person name="Kasson M.T."/>
            <person name="De Fine Licht H.H."/>
            <person name="Stajich J.E."/>
        </authorList>
    </citation>
    <scope>NUCLEOTIDE SEQUENCE</scope>
    <source>
        <strain evidence="1">Berkeley</strain>
    </source>
</reference>
<evidence type="ECO:0000313" key="2">
    <source>
        <dbReference type="Proteomes" id="UP001165960"/>
    </source>
</evidence>
<dbReference type="Proteomes" id="UP001165960">
    <property type="component" value="Unassembled WGS sequence"/>
</dbReference>
<accession>A0ACC2RY15</accession>
<proteinExistence type="predicted"/>
<comment type="caution">
    <text evidence="1">The sequence shown here is derived from an EMBL/GenBank/DDBJ whole genome shotgun (WGS) entry which is preliminary data.</text>
</comment>
<evidence type="ECO:0000313" key="1">
    <source>
        <dbReference type="EMBL" id="KAJ9054982.1"/>
    </source>
</evidence>